<dbReference type="RefSeq" id="XP_034108931.1">
    <property type="nucleotide sequence ID" value="XM_034253040.2"/>
</dbReference>
<accession>A0A6P8WYS9</accession>
<feature type="compositionally biased region" description="Basic and acidic residues" evidence="1">
    <location>
        <begin position="46"/>
        <end position="64"/>
    </location>
</feature>
<keyword evidence="2" id="KW-0732">Signal</keyword>
<feature type="compositionally biased region" description="Basic residues" evidence="1">
    <location>
        <begin position="75"/>
        <end position="101"/>
    </location>
</feature>
<keyword evidence="3" id="KW-1185">Reference proteome</keyword>
<feature type="compositionally biased region" description="Basic residues" evidence="1">
    <location>
        <begin position="27"/>
        <end position="36"/>
    </location>
</feature>
<sequence length="132" mass="14948">MSKTVFIIATILISVALLTQAAEDSHRPHKHHKRQHSQTVGQHNSHLPEHAKHHLHDLVKEKSNHGPVPVPMAPHHSKANRHGRHHKDGQRKSQKGSRSTKGHQQQVKDAIHKVHQAHGTHTRKHGHGRSHH</sequence>
<gene>
    <name evidence="4" type="primary">LOC117571071</name>
</gene>
<feature type="chain" id="PRO_5028265765" evidence="2">
    <location>
        <begin position="22"/>
        <end position="132"/>
    </location>
</feature>
<feature type="region of interest" description="Disordered" evidence="1">
    <location>
        <begin position="23"/>
        <end position="110"/>
    </location>
</feature>
<protein>
    <submittedName>
        <fullName evidence="4">Histidine-rich glycoprotein-like</fullName>
    </submittedName>
</protein>
<evidence type="ECO:0000313" key="3">
    <source>
        <dbReference type="Proteomes" id="UP000515160"/>
    </source>
</evidence>
<proteinExistence type="predicted"/>
<dbReference type="GeneID" id="117571071"/>
<evidence type="ECO:0000313" key="4">
    <source>
        <dbReference type="RefSeq" id="XP_034108931.1"/>
    </source>
</evidence>
<dbReference type="AlphaFoldDB" id="A0A6P8WYS9"/>
<feature type="signal peptide" evidence="2">
    <location>
        <begin position="1"/>
        <end position="21"/>
    </location>
</feature>
<evidence type="ECO:0000256" key="1">
    <source>
        <dbReference type="SAM" id="MobiDB-lite"/>
    </source>
</evidence>
<dbReference type="Proteomes" id="UP000515160">
    <property type="component" value="Chromosome 3"/>
</dbReference>
<organism evidence="3 4">
    <name type="scientific">Drosophila albomicans</name>
    <name type="common">Fruit fly</name>
    <dbReference type="NCBI Taxonomy" id="7291"/>
    <lineage>
        <taxon>Eukaryota</taxon>
        <taxon>Metazoa</taxon>
        <taxon>Ecdysozoa</taxon>
        <taxon>Arthropoda</taxon>
        <taxon>Hexapoda</taxon>
        <taxon>Insecta</taxon>
        <taxon>Pterygota</taxon>
        <taxon>Neoptera</taxon>
        <taxon>Endopterygota</taxon>
        <taxon>Diptera</taxon>
        <taxon>Brachycera</taxon>
        <taxon>Muscomorpha</taxon>
        <taxon>Ephydroidea</taxon>
        <taxon>Drosophilidae</taxon>
        <taxon>Drosophila</taxon>
    </lineage>
</organism>
<name>A0A6P8WYS9_DROAB</name>
<dbReference type="OrthoDB" id="7869722at2759"/>
<evidence type="ECO:0000256" key="2">
    <source>
        <dbReference type="SAM" id="SignalP"/>
    </source>
</evidence>
<reference evidence="4" key="1">
    <citation type="submission" date="2025-08" db="UniProtKB">
        <authorList>
            <consortium name="RefSeq"/>
        </authorList>
    </citation>
    <scope>IDENTIFICATION</scope>
    <source>
        <strain evidence="4">15112-1751.03</strain>
        <tissue evidence="4">Whole Adult</tissue>
    </source>
</reference>